<keyword evidence="9" id="KW-1185">Reference proteome</keyword>
<evidence type="ECO:0000313" key="8">
    <source>
        <dbReference type="EMBL" id="ORW13103.1"/>
    </source>
</evidence>
<evidence type="ECO:0000256" key="2">
    <source>
        <dbReference type="ARBA" id="ARBA00022722"/>
    </source>
</evidence>
<comment type="cofactor">
    <cofactor evidence="6">
        <name>Mg(2+)</name>
        <dbReference type="ChEBI" id="CHEBI:18420"/>
    </cofactor>
</comment>
<evidence type="ECO:0000256" key="1">
    <source>
        <dbReference type="ARBA" id="ARBA00022649"/>
    </source>
</evidence>
<evidence type="ECO:0000256" key="3">
    <source>
        <dbReference type="ARBA" id="ARBA00022723"/>
    </source>
</evidence>
<dbReference type="Proteomes" id="UP000193866">
    <property type="component" value="Unassembled WGS sequence"/>
</dbReference>
<comment type="similarity">
    <text evidence="6">Belongs to the PINc/VapC protein family.</text>
</comment>
<evidence type="ECO:0000256" key="6">
    <source>
        <dbReference type="HAMAP-Rule" id="MF_00265"/>
    </source>
</evidence>
<keyword evidence="3 6" id="KW-0479">Metal-binding</keyword>
<keyword evidence="1 6" id="KW-1277">Toxin-antitoxin system</keyword>
<evidence type="ECO:0000259" key="7">
    <source>
        <dbReference type="Pfam" id="PF01850"/>
    </source>
</evidence>
<name>A0A1X1YPY9_9MYCO</name>
<dbReference type="InterPro" id="IPR029060">
    <property type="entry name" value="PIN-like_dom_sf"/>
</dbReference>
<gene>
    <name evidence="6" type="primary">vapC</name>
    <name evidence="8" type="ORF">AWC16_05145</name>
</gene>
<dbReference type="InterPro" id="IPR022907">
    <property type="entry name" value="VapC_family"/>
</dbReference>
<dbReference type="GO" id="GO:0004540">
    <property type="term" value="F:RNA nuclease activity"/>
    <property type="evidence" value="ECO:0007669"/>
    <property type="project" value="InterPro"/>
</dbReference>
<feature type="binding site" evidence="6">
    <location>
        <position position="102"/>
    </location>
    <ligand>
        <name>Mg(2+)</name>
        <dbReference type="ChEBI" id="CHEBI:18420"/>
    </ligand>
</feature>
<organism evidence="8 9">
    <name type="scientific">Mycolicibacter longobardus</name>
    <dbReference type="NCBI Taxonomy" id="1108812"/>
    <lineage>
        <taxon>Bacteria</taxon>
        <taxon>Bacillati</taxon>
        <taxon>Actinomycetota</taxon>
        <taxon>Actinomycetes</taxon>
        <taxon>Mycobacteriales</taxon>
        <taxon>Mycobacteriaceae</taxon>
        <taxon>Mycolicibacter</taxon>
    </lineage>
</organism>
<dbReference type="InterPro" id="IPR044153">
    <property type="entry name" value="PIN_Pae0151-like"/>
</dbReference>
<protein>
    <recommendedName>
        <fullName evidence="6">Ribonuclease VapC</fullName>
        <shortName evidence="6">RNase VapC</shortName>
        <ecNumber evidence="6">3.1.-.-</ecNumber>
    </recommendedName>
    <alternativeName>
        <fullName evidence="6">Toxin VapC</fullName>
    </alternativeName>
</protein>
<comment type="caution">
    <text evidence="8">The sequence shown here is derived from an EMBL/GenBank/DDBJ whole genome shotgun (WGS) entry which is preliminary data.</text>
</comment>
<accession>A0A1X1YPY9</accession>
<reference evidence="8 9" key="1">
    <citation type="submission" date="2016-01" db="EMBL/GenBank/DDBJ databases">
        <title>The new phylogeny of the genus Mycobacterium.</title>
        <authorList>
            <person name="Tarcisio F."/>
            <person name="Conor M."/>
            <person name="Antonella G."/>
            <person name="Elisabetta G."/>
            <person name="Giulia F.S."/>
            <person name="Sara T."/>
            <person name="Anna F."/>
            <person name="Clotilde B."/>
            <person name="Roberto B."/>
            <person name="Veronica D.S."/>
            <person name="Fabio R."/>
            <person name="Monica P."/>
            <person name="Olivier J."/>
            <person name="Enrico T."/>
            <person name="Nicola S."/>
        </authorList>
    </citation>
    <scope>NUCLEOTIDE SEQUENCE [LARGE SCALE GENOMIC DNA]</scope>
    <source>
        <strain evidence="8 9">DSM 45394</strain>
    </source>
</reference>
<dbReference type="SUPFAM" id="SSF88723">
    <property type="entry name" value="PIN domain-like"/>
    <property type="match status" value="1"/>
</dbReference>
<keyword evidence="6" id="KW-0800">Toxin</keyword>
<keyword evidence="5 6" id="KW-0460">Magnesium</keyword>
<dbReference type="Gene3D" id="3.40.50.1010">
    <property type="entry name" value="5'-nuclease"/>
    <property type="match status" value="1"/>
</dbReference>
<keyword evidence="2 6" id="KW-0540">Nuclease</keyword>
<dbReference type="Pfam" id="PF01850">
    <property type="entry name" value="PIN"/>
    <property type="match status" value="1"/>
</dbReference>
<sequence>MIVDASAVIDALTDSGPRGQAARQALADHPASEPLLAPGHLAIEILSGLVAAAHRPSHPLQPDQIEQALLDAAAFEITIEGTPWDDVRRAWTLAQASLRYPDAVYVATAERHRCPLLTSDARIERSGAPIRCALITIRPDGD</sequence>
<dbReference type="RefSeq" id="WP_085263442.1">
    <property type="nucleotide sequence ID" value="NZ_JACKVG010000006.1"/>
</dbReference>
<dbReference type="GO" id="GO:0090729">
    <property type="term" value="F:toxin activity"/>
    <property type="evidence" value="ECO:0007669"/>
    <property type="project" value="UniProtKB-KW"/>
</dbReference>
<dbReference type="GO" id="GO:0000287">
    <property type="term" value="F:magnesium ion binding"/>
    <property type="evidence" value="ECO:0007669"/>
    <property type="project" value="UniProtKB-UniRule"/>
</dbReference>
<evidence type="ECO:0000313" key="9">
    <source>
        <dbReference type="Proteomes" id="UP000193866"/>
    </source>
</evidence>
<dbReference type="AlphaFoldDB" id="A0A1X1YPY9"/>
<proteinExistence type="inferred from homology"/>
<dbReference type="GO" id="GO:0016787">
    <property type="term" value="F:hydrolase activity"/>
    <property type="evidence" value="ECO:0007669"/>
    <property type="project" value="UniProtKB-KW"/>
</dbReference>
<evidence type="ECO:0000256" key="5">
    <source>
        <dbReference type="ARBA" id="ARBA00022842"/>
    </source>
</evidence>
<dbReference type="EC" id="3.1.-.-" evidence="6"/>
<dbReference type="InterPro" id="IPR002716">
    <property type="entry name" value="PIN_dom"/>
</dbReference>
<keyword evidence="4 6" id="KW-0378">Hydrolase</keyword>
<evidence type="ECO:0000256" key="4">
    <source>
        <dbReference type="ARBA" id="ARBA00022801"/>
    </source>
</evidence>
<dbReference type="CDD" id="cd09873">
    <property type="entry name" value="PIN_Pae0151-like"/>
    <property type="match status" value="1"/>
</dbReference>
<comment type="function">
    <text evidence="6">Toxic component of a toxin-antitoxin (TA) system. An RNase.</text>
</comment>
<feature type="domain" description="PIN" evidence="7">
    <location>
        <begin position="1"/>
        <end position="125"/>
    </location>
</feature>
<feature type="binding site" evidence="6">
    <location>
        <position position="4"/>
    </location>
    <ligand>
        <name>Mg(2+)</name>
        <dbReference type="ChEBI" id="CHEBI:18420"/>
    </ligand>
</feature>
<dbReference type="EMBL" id="LQPG01000009">
    <property type="protein sequence ID" value="ORW13103.1"/>
    <property type="molecule type" value="Genomic_DNA"/>
</dbReference>
<dbReference type="HAMAP" id="MF_00265">
    <property type="entry name" value="VapC_Nob1"/>
    <property type="match status" value="1"/>
</dbReference>
<dbReference type="OrthoDB" id="4750280at2"/>